<dbReference type="AlphaFoldDB" id="A0A371XEP9"/>
<gene>
    <name evidence="1" type="ORF">DY251_08900</name>
</gene>
<proteinExistence type="predicted"/>
<sequence>MVDYRKIHPDAHGHTPHYLVYRDDLWCGSIYRWPGTAEVQWHWIVNGCVFVQQQDQSTGVMHFSEHGSEDTREEAMKAWRAAWHRLNPDLDAMRVDQNNFKSRVRRPVDQYAEYQRVVKRDREAFLARMAETVMR</sequence>
<reference evidence="2" key="1">
    <citation type="submission" date="2018-08" db="EMBL/GenBank/DDBJ databases">
        <authorList>
            <person name="Im W.T."/>
        </authorList>
    </citation>
    <scope>NUCLEOTIDE SEQUENCE [LARGE SCALE GENOMIC DNA]</scope>
    <source>
        <strain evidence="2">LA-28</strain>
    </source>
</reference>
<protein>
    <submittedName>
        <fullName evidence="1">Uncharacterized protein</fullName>
    </submittedName>
</protein>
<comment type="caution">
    <text evidence="1">The sequence shown here is derived from an EMBL/GenBank/DDBJ whole genome shotgun (WGS) entry which is preliminary data.</text>
</comment>
<name>A0A371XEP9_9HYPH</name>
<evidence type="ECO:0000313" key="2">
    <source>
        <dbReference type="Proteomes" id="UP000262379"/>
    </source>
</evidence>
<organism evidence="1 2">
    <name type="scientific">Mesorhizobium denitrificans</name>
    <dbReference type="NCBI Taxonomy" id="2294114"/>
    <lineage>
        <taxon>Bacteria</taxon>
        <taxon>Pseudomonadati</taxon>
        <taxon>Pseudomonadota</taxon>
        <taxon>Alphaproteobacteria</taxon>
        <taxon>Hyphomicrobiales</taxon>
        <taxon>Phyllobacteriaceae</taxon>
        <taxon>Mesorhizobium</taxon>
    </lineage>
</organism>
<dbReference type="EMBL" id="QURN01000006">
    <property type="protein sequence ID" value="RFC67710.1"/>
    <property type="molecule type" value="Genomic_DNA"/>
</dbReference>
<keyword evidence="2" id="KW-1185">Reference proteome</keyword>
<dbReference type="Proteomes" id="UP000262379">
    <property type="component" value="Unassembled WGS sequence"/>
</dbReference>
<evidence type="ECO:0000313" key="1">
    <source>
        <dbReference type="EMBL" id="RFC67710.1"/>
    </source>
</evidence>
<accession>A0A371XEP9</accession>